<sequence>MHHNTPRPLRRAALEAAERGWHVFPLVPGSKRPAVRSWEQRATVDAERLTRCWATGDYNIGIAAGPSRLVIVDLDVPKHDGDLPPAGTPDRVADGADSLALLAELQGGRYPCGTYTVRTPSGGTHLYFTAPAGTALRNTAGTLGWKVDTRANGGYVVGAGSTVDSEAYTVADGTVPAALPDWLARLLTPAPLPRQEPLSVPLLATDRRGAYLRAAVDGELQRVACACEGNRNNALYQASVALGQLVAGQALNAGDVTGWLVEAAVRIGLAEQDARRTIASGQRAGAKKPRSIAGRAA</sequence>
<dbReference type="EMBL" id="JARWBG010000004">
    <property type="protein sequence ID" value="MDH2388162.1"/>
    <property type="molecule type" value="Genomic_DNA"/>
</dbReference>
<reference evidence="3 4" key="1">
    <citation type="submission" date="2023-04" db="EMBL/GenBank/DDBJ databases">
        <title>Streptomyces chengmaiensis sp. nov. isolated from the stem of mangrove plant in Hainan.</title>
        <authorList>
            <person name="Huang X."/>
            <person name="Zhou S."/>
            <person name="Chu X."/>
            <person name="Xie Y."/>
            <person name="Lin Y."/>
        </authorList>
    </citation>
    <scope>NUCLEOTIDE SEQUENCE [LARGE SCALE GENOMIC DNA]</scope>
    <source>
        <strain evidence="3 4">HNM0663</strain>
    </source>
</reference>
<evidence type="ECO:0000259" key="2">
    <source>
        <dbReference type="SMART" id="SM00943"/>
    </source>
</evidence>
<dbReference type="SUPFAM" id="SSF56747">
    <property type="entry name" value="Prim-pol domain"/>
    <property type="match status" value="1"/>
</dbReference>
<evidence type="ECO:0000256" key="1">
    <source>
        <dbReference type="SAM" id="MobiDB-lite"/>
    </source>
</evidence>
<accession>A0ABT6HHC3</accession>
<evidence type="ECO:0000313" key="3">
    <source>
        <dbReference type="EMBL" id="MDH2388162.1"/>
    </source>
</evidence>
<organism evidence="3 4">
    <name type="scientific">Streptomyces chengmaiensis</name>
    <dbReference type="NCBI Taxonomy" id="3040919"/>
    <lineage>
        <taxon>Bacteria</taxon>
        <taxon>Bacillati</taxon>
        <taxon>Actinomycetota</taxon>
        <taxon>Actinomycetes</taxon>
        <taxon>Kitasatosporales</taxon>
        <taxon>Streptomycetaceae</taxon>
        <taxon>Streptomyces</taxon>
    </lineage>
</organism>
<keyword evidence="4" id="KW-1185">Reference proteome</keyword>
<proteinExistence type="predicted"/>
<dbReference type="Gene3D" id="3.30.720.160">
    <property type="entry name" value="Bifunctional DNA primase/polymerase, N-terminal"/>
    <property type="match status" value="1"/>
</dbReference>
<dbReference type="InterPro" id="IPR015330">
    <property type="entry name" value="DNA_primase/pol_bifunc_N"/>
</dbReference>
<dbReference type="CDD" id="cd04859">
    <property type="entry name" value="Prim_Pol"/>
    <property type="match status" value="1"/>
</dbReference>
<feature type="region of interest" description="Disordered" evidence="1">
    <location>
        <begin position="278"/>
        <end position="297"/>
    </location>
</feature>
<name>A0ABT6HHC3_9ACTN</name>
<protein>
    <submittedName>
        <fullName evidence="3">Bifunctional DNA primase/polymerase</fullName>
    </submittedName>
</protein>
<evidence type="ECO:0000313" key="4">
    <source>
        <dbReference type="Proteomes" id="UP001223144"/>
    </source>
</evidence>
<dbReference type="Pfam" id="PF09250">
    <property type="entry name" value="Prim-Pol"/>
    <property type="match status" value="1"/>
</dbReference>
<dbReference type="SMART" id="SM00943">
    <property type="entry name" value="Prim-Pol"/>
    <property type="match status" value="1"/>
</dbReference>
<gene>
    <name evidence="3" type="ORF">QCN29_05030</name>
</gene>
<comment type="caution">
    <text evidence="3">The sequence shown here is derived from an EMBL/GenBank/DDBJ whole genome shotgun (WGS) entry which is preliminary data.</text>
</comment>
<dbReference type="Proteomes" id="UP001223144">
    <property type="component" value="Unassembled WGS sequence"/>
</dbReference>
<feature type="domain" description="DNA primase/polymerase bifunctional N-terminal" evidence="2">
    <location>
        <begin position="13"/>
        <end position="183"/>
    </location>
</feature>